<proteinExistence type="predicted"/>
<accession>A0A4Y2UT09</accession>
<comment type="caution">
    <text evidence="1">The sequence shown here is derived from an EMBL/GenBank/DDBJ whole genome shotgun (WGS) entry which is preliminary data.</text>
</comment>
<evidence type="ECO:0000313" key="2">
    <source>
        <dbReference type="Proteomes" id="UP000499080"/>
    </source>
</evidence>
<sequence length="92" mass="10997">MFRRDFNYYFVVCYRIMEKLRLPPNYDYLDVSQENDDYIFRIKQIKDEPSALQHEGYFGTDLVHLSCGEMTTKTPELAPPLQTSSPHEWEDI</sequence>
<keyword evidence="2" id="KW-1185">Reference proteome</keyword>
<evidence type="ECO:0000313" key="1">
    <source>
        <dbReference type="EMBL" id="GBO15913.1"/>
    </source>
</evidence>
<reference evidence="1 2" key="1">
    <citation type="journal article" date="2019" name="Sci. Rep.">
        <title>Orb-weaving spider Araneus ventricosus genome elucidates the spidroin gene catalogue.</title>
        <authorList>
            <person name="Kono N."/>
            <person name="Nakamura H."/>
            <person name="Ohtoshi R."/>
            <person name="Moran D.A.P."/>
            <person name="Shinohara A."/>
            <person name="Yoshida Y."/>
            <person name="Fujiwara M."/>
            <person name="Mori M."/>
            <person name="Tomita M."/>
            <person name="Arakawa K."/>
        </authorList>
    </citation>
    <scope>NUCLEOTIDE SEQUENCE [LARGE SCALE GENOMIC DNA]</scope>
</reference>
<dbReference type="EMBL" id="BGPR01039865">
    <property type="protein sequence ID" value="GBO15913.1"/>
    <property type="molecule type" value="Genomic_DNA"/>
</dbReference>
<dbReference type="AlphaFoldDB" id="A0A4Y2UT09"/>
<gene>
    <name evidence="1" type="ORF">AVEN_202865_1</name>
</gene>
<dbReference type="Proteomes" id="UP000499080">
    <property type="component" value="Unassembled WGS sequence"/>
</dbReference>
<protein>
    <submittedName>
        <fullName evidence="1">Uncharacterized protein</fullName>
    </submittedName>
</protein>
<organism evidence="1 2">
    <name type="scientific">Araneus ventricosus</name>
    <name type="common">Orbweaver spider</name>
    <name type="synonym">Epeira ventricosa</name>
    <dbReference type="NCBI Taxonomy" id="182803"/>
    <lineage>
        <taxon>Eukaryota</taxon>
        <taxon>Metazoa</taxon>
        <taxon>Ecdysozoa</taxon>
        <taxon>Arthropoda</taxon>
        <taxon>Chelicerata</taxon>
        <taxon>Arachnida</taxon>
        <taxon>Araneae</taxon>
        <taxon>Araneomorphae</taxon>
        <taxon>Entelegynae</taxon>
        <taxon>Araneoidea</taxon>
        <taxon>Araneidae</taxon>
        <taxon>Araneus</taxon>
    </lineage>
</organism>
<name>A0A4Y2UT09_ARAVE</name>